<feature type="chain" id="PRO_5042112064" evidence="2">
    <location>
        <begin position="19"/>
        <end position="300"/>
    </location>
</feature>
<dbReference type="Proteomes" id="UP001209540">
    <property type="component" value="Unassembled WGS sequence"/>
</dbReference>
<reference evidence="3" key="2">
    <citation type="submission" date="2023-02" db="EMBL/GenBank/DDBJ databases">
        <authorList>
            <consortium name="DOE Joint Genome Institute"/>
            <person name="Mondo S.J."/>
            <person name="Chang Y."/>
            <person name="Wang Y."/>
            <person name="Ahrendt S."/>
            <person name="Andreopoulos W."/>
            <person name="Barry K."/>
            <person name="Beard J."/>
            <person name="Benny G.L."/>
            <person name="Blankenship S."/>
            <person name="Bonito G."/>
            <person name="Cuomo C."/>
            <person name="Desiro A."/>
            <person name="Gervers K.A."/>
            <person name="Hundley H."/>
            <person name="Kuo A."/>
            <person name="LaButti K."/>
            <person name="Lang B.F."/>
            <person name="Lipzen A."/>
            <person name="O'Donnell K."/>
            <person name="Pangilinan J."/>
            <person name="Reynolds N."/>
            <person name="Sandor L."/>
            <person name="Smith M.W."/>
            <person name="Tsang A."/>
            <person name="Grigoriev I.V."/>
            <person name="Stajich J.E."/>
            <person name="Spatafora J.W."/>
        </authorList>
    </citation>
    <scope>NUCLEOTIDE SEQUENCE</scope>
    <source>
        <strain evidence="3">RSA 2281</strain>
    </source>
</reference>
<feature type="region of interest" description="Disordered" evidence="1">
    <location>
        <begin position="260"/>
        <end position="300"/>
    </location>
</feature>
<gene>
    <name evidence="3" type="ORF">BDA99DRAFT_205624</name>
</gene>
<evidence type="ECO:0000256" key="2">
    <source>
        <dbReference type="SAM" id="SignalP"/>
    </source>
</evidence>
<feature type="compositionally biased region" description="Basic and acidic residues" evidence="1">
    <location>
        <begin position="95"/>
        <end position="107"/>
    </location>
</feature>
<keyword evidence="4" id="KW-1185">Reference proteome</keyword>
<feature type="region of interest" description="Disordered" evidence="1">
    <location>
        <begin position="38"/>
        <end position="161"/>
    </location>
</feature>
<dbReference type="EMBL" id="JAIXMP010000031">
    <property type="protein sequence ID" value="KAI9250954.1"/>
    <property type="molecule type" value="Genomic_DNA"/>
</dbReference>
<feature type="compositionally biased region" description="Low complexity" evidence="1">
    <location>
        <begin position="117"/>
        <end position="131"/>
    </location>
</feature>
<evidence type="ECO:0000256" key="1">
    <source>
        <dbReference type="SAM" id="MobiDB-lite"/>
    </source>
</evidence>
<sequence length="300" mass="32386">MILFFFSHGFFIIDTLLSIDIFLESTRSIAYHATHESLQGQDRGQVPGQGHGQQGQGQPEPELSNNGVSLEQVNTPATPTATNLGGVGGGKMKVPKREPKPKEERPKLTRKKTSRTKQSNANNKKNQQSNSVITTPATERTDMGFPTTTTGSPSSASIKTESTSCIATTPAAISLQQQQMGIVPTPAPTSGTVPPSPVNVSTGTPIQHPAQIPNMGYNNTMLQQQQQQMLLRQQQMYQQQQQQLLLQQRQAMVVAAAAAPSTSSMTSDAAMATTTTFQYPGQPFVQPQQQTPSTPSQQQQ</sequence>
<evidence type="ECO:0000313" key="4">
    <source>
        <dbReference type="Proteomes" id="UP001209540"/>
    </source>
</evidence>
<feature type="compositionally biased region" description="Polar residues" evidence="1">
    <location>
        <begin position="63"/>
        <end position="83"/>
    </location>
</feature>
<protein>
    <submittedName>
        <fullName evidence="3">Uncharacterized protein</fullName>
    </submittedName>
</protein>
<evidence type="ECO:0000313" key="3">
    <source>
        <dbReference type="EMBL" id="KAI9250954.1"/>
    </source>
</evidence>
<name>A0AAD5P9T0_9FUNG</name>
<reference evidence="3" key="1">
    <citation type="journal article" date="2022" name="IScience">
        <title>Evolution of zygomycete secretomes and the origins of terrestrial fungal ecologies.</title>
        <authorList>
            <person name="Chang Y."/>
            <person name="Wang Y."/>
            <person name="Mondo S."/>
            <person name="Ahrendt S."/>
            <person name="Andreopoulos W."/>
            <person name="Barry K."/>
            <person name="Beard J."/>
            <person name="Benny G.L."/>
            <person name="Blankenship S."/>
            <person name="Bonito G."/>
            <person name="Cuomo C."/>
            <person name="Desiro A."/>
            <person name="Gervers K.A."/>
            <person name="Hundley H."/>
            <person name="Kuo A."/>
            <person name="LaButti K."/>
            <person name="Lang B.F."/>
            <person name="Lipzen A."/>
            <person name="O'Donnell K."/>
            <person name="Pangilinan J."/>
            <person name="Reynolds N."/>
            <person name="Sandor L."/>
            <person name="Smith M.E."/>
            <person name="Tsang A."/>
            <person name="Grigoriev I.V."/>
            <person name="Stajich J.E."/>
            <person name="Spatafora J.W."/>
        </authorList>
    </citation>
    <scope>NUCLEOTIDE SEQUENCE</scope>
    <source>
        <strain evidence="3">RSA 2281</strain>
    </source>
</reference>
<keyword evidence="2" id="KW-0732">Signal</keyword>
<accession>A0AAD5P9T0</accession>
<comment type="caution">
    <text evidence="3">The sequence shown here is derived from an EMBL/GenBank/DDBJ whole genome shotgun (WGS) entry which is preliminary data.</text>
</comment>
<feature type="signal peptide" evidence="2">
    <location>
        <begin position="1"/>
        <end position="18"/>
    </location>
</feature>
<dbReference type="AlphaFoldDB" id="A0AAD5P9T0"/>
<proteinExistence type="predicted"/>
<organism evidence="3 4">
    <name type="scientific">Phascolomyces articulosus</name>
    <dbReference type="NCBI Taxonomy" id="60185"/>
    <lineage>
        <taxon>Eukaryota</taxon>
        <taxon>Fungi</taxon>
        <taxon>Fungi incertae sedis</taxon>
        <taxon>Mucoromycota</taxon>
        <taxon>Mucoromycotina</taxon>
        <taxon>Mucoromycetes</taxon>
        <taxon>Mucorales</taxon>
        <taxon>Lichtheimiaceae</taxon>
        <taxon>Phascolomyces</taxon>
    </lineage>
</organism>
<feature type="compositionally biased region" description="Low complexity" evidence="1">
    <location>
        <begin position="146"/>
        <end position="157"/>
    </location>
</feature>